<evidence type="ECO:0000256" key="1">
    <source>
        <dbReference type="ARBA" id="ARBA00001946"/>
    </source>
</evidence>
<evidence type="ECO:0000256" key="14">
    <source>
        <dbReference type="ARBA" id="ARBA00047700"/>
    </source>
</evidence>
<comment type="pathway">
    <text evidence="3">Carbohydrate biosynthesis; gluconeogenesis.</text>
</comment>
<dbReference type="Proteomes" id="UP000523795">
    <property type="component" value="Unassembled WGS sequence"/>
</dbReference>
<keyword evidence="7 16" id="KW-0808">Transferase</keyword>
<organism evidence="16 17">
    <name type="scientific">Arthrobacter deserti</name>
    <dbReference type="NCBI Taxonomy" id="1742687"/>
    <lineage>
        <taxon>Bacteria</taxon>
        <taxon>Bacillati</taxon>
        <taxon>Actinomycetota</taxon>
        <taxon>Actinomycetes</taxon>
        <taxon>Micrococcales</taxon>
        <taxon>Micrococcaceae</taxon>
        <taxon>Arthrobacter</taxon>
    </lineage>
</organism>
<feature type="domain" description="Pyruvate phosphate dikinase AMP/ATP-binding" evidence="15">
    <location>
        <begin position="2"/>
        <end position="278"/>
    </location>
</feature>
<evidence type="ECO:0000256" key="7">
    <source>
        <dbReference type="ARBA" id="ARBA00022679"/>
    </source>
</evidence>
<reference evidence="16 17" key="1">
    <citation type="submission" date="2020-04" db="EMBL/GenBank/DDBJ databases">
        <authorList>
            <person name="Liu S."/>
        </authorList>
    </citation>
    <scope>NUCLEOTIDE SEQUENCE [LARGE SCALE GENOMIC DNA]</scope>
    <source>
        <strain evidence="16 17">CGMCC 1.15091</strain>
    </source>
</reference>
<proteinExistence type="inferred from homology"/>
<keyword evidence="12" id="KW-0460">Magnesium</keyword>
<keyword evidence="8" id="KW-0479">Metal-binding</keyword>
<keyword evidence="10" id="KW-0418">Kinase</keyword>
<evidence type="ECO:0000256" key="5">
    <source>
        <dbReference type="ARBA" id="ARBA00011996"/>
    </source>
</evidence>
<evidence type="ECO:0000256" key="3">
    <source>
        <dbReference type="ARBA" id="ARBA00004742"/>
    </source>
</evidence>
<evidence type="ECO:0000313" key="16">
    <source>
        <dbReference type="EMBL" id="NKX51962.1"/>
    </source>
</evidence>
<keyword evidence="9" id="KW-0547">Nucleotide-binding</keyword>
<evidence type="ECO:0000256" key="4">
    <source>
        <dbReference type="ARBA" id="ARBA00007837"/>
    </source>
</evidence>
<protein>
    <recommendedName>
        <fullName evidence="6">Phosphoenolpyruvate synthase</fullName>
        <ecNumber evidence="5">2.7.9.2</ecNumber>
    </recommendedName>
    <alternativeName>
        <fullName evidence="13">Pyruvate, water dikinase</fullName>
    </alternativeName>
</protein>
<feature type="non-terminal residue" evidence="16">
    <location>
        <position position="322"/>
    </location>
</feature>
<name>A0ABX1JW16_9MICC</name>
<evidence type="ECO:0000256" key="10">
    <source>
        <dbReference type="ARBA" id="ARBA00022777"/>
    </source>
</evidence>
<comment type="similarity">
    <text evidence="4">Belongs to the PEP-utilizing enzyme family.</text>
</comment>
<comment type="function">
    <text evidence="2">Catalyzes the phosphorylation of pyruvate to phosphoenolpyruvate.</text>
</comment>
<dbReference type="Gene3D" id="3.30.1490.20">
    <property type="entry name" value="ATP-grasp fold, A domain"/>
    <property type="match status" value="1"/>
</dbReference>
<keyword evidence="11" id="KW-0067">ATP-binding</keyword>
<dbReference type="Pfam" id="PF01326">
    <property type="entry name" value="PPDK_N"/>
    <property type="match status" value="1"/>
</dbReference>
<dbReference type="InterPro" id="IPR002192">
    <property type="entry name" value="PPDK_AMP/ATP-bd"/>
</dbReference>
<comment type="caution">
    <text evidence="16">The sequence shown here is derived from an EMBL/GenBank/DDBJ whole genome shotgun (WGS) entry which is preliminary data.</text>
</comment>
<evidence type="ECO:0000256" key="11">
    <source>
        <dbReference type="ARBA" id="ARBA00022840"/>
    </source>
</evidence>
<feature type="non-terminal residue" evidence="16">
    <location>
        <position position="1"/>
    </location>
</feature>
<dbReference type="GO" id="GO:0008986">
    <property type="term" value="F:pyruvate, water dikinase activity"/>
    <property type="evidence" value="ECO:0007669"/>
    <property type="project" value="UniProtKB-EC"/>
</dbReference>
<dbReference type="SUPFAM" id="SSF56059">
    <property type="entry name" value="Glutathione synthetase ATP-binding domain-like"/>
    <property type="match status" value="1"/>
</dbReference>
<dbReference type="InterPro" id="IPR013815">
    <property type="entry name" value="ATP_grasp_subdomain_1"/>
</dbReference>
<evidence type="ECO:0000256" key="13">
    <source>
        <dbReference type="ARBA" id="ARBA00033470"/>
    </source>
</evidence>
<evidence type="ECO:0000313" key="17">
    <source>
        <dbReference type="Proteomes" id="UP000523795"/>
    </source>
</evidence>
<evidence type="ECO:0000256" key="6">
    <source>
        <dbReference type="ARBA" id="ARBA00021623"/>
    </source>
</evidence>
<evidence type="ECO:0000256" key="9">
    <source>
        <dbReference type="ARBA" id="ARBA00022741"/>
    </source>
</evidence>
<dbReference type="InterPro" id="IPR006319">
    <property type="entry name" value="PEP_synth"/>
</dbReference>
<keyword evidence="17" id="KW-1185">Reference proteome</keyword>
<dbReference type="EMBL" id="JAAZSR010000360">
    <property type="protein sequence ID" value="NKX51962.1"/>
    <property type="molecule type" value="Genomic_DNA"/>
</dbReference>
<dbReference type="PANTHER" id="PTHR43030:SF1">
    <property type="entry name" value="PHOSPHOENOLPYRUVATE SYNTHASE"/>
    <property type="match status" value="1"/>
</dbReference>
<evidence type="ECO:0000256" key="8">
    <source>
        <dbReference type="ARBA" id="ARBA00022723"/>
    </source>
</evidence>
<gene>
    <name evidence="16" type="ORF">HER39_15595</name>
</gene>
<dbReference type="EC" id="2.7.9.2" evidence="5"/>
<sequence>LEGLDSDDVAALAQAGTRIRELIRQTPFPAGFEEQTRTAFARRAAEHGGEGEASWAVRSSATAEDLPDASFAGQQETFLNIRGGENVLAAIKDVFASLYNDRAIAYRVHHGFTHAEVALSAGIQRMVRSDIGASGVMFTMDTESGFTDAVFITSSWGLGEAVVQGAVNPDEFYVHKPALAAGRPATLKRGLGEKAVQMTYPDSREVGRTVDFVPVPAAQHRRFSLSDAEVEQLARHAVAIEAHYGRPMDIEWGKDGLDGQLYILQARPETVESRRATGTISRYTLNERSAVLAEGRAIGQRIGAGQVRVLTSIDQMASFQAG</sequence>
<comment type="cofactor">
    <cofactor evidence="1">
        <name>Mg(2+)</name>
        <dbReference type="ChEBI" id="CHEBI:18420"/>
    </cofactor>
</comment>
<evidence type="ECO:0000256" key="12">
    <source>
        <dbReference type="ARBA" id="ARBA00022842"/>
    </source>
</evidence>
<accession>A0ABX1JW16</accession>
<evidence type="ECO:0000256" key="2">
    <source>
        <dbReference type="ARBA" id="ARBA00002988"/>
    </source>
</evidence>
<dbReference type="Gene3D" id="3.30.470.20">
    <property type="entry name" value="ATP-grasp fold, B domain"/>
    <property type="match status" value="1"/>
</dbReference>
<comment type="catalytic activity">
    <reaction evidence="14">
        <text>pyruvate + ATP + H2O = phosphoenolpyruvate + AMP + phosphate + 2 H(+)</text>
        <dbReference type="Rhea" id="RHEA:11364"/>
        <dbReference type="ChEBI" id="CHEBI:15361"/>
        <dbReference type="ChEBI" id="CHEBI:15377"/>
        <dbReference type="ChEBI" id="CHEBI:15378"/>
        <dbReference type="ChEBI" id="CHEBI:30616"/>
        <dbReference type="ChEBI" id="CHEBI:43474"/>
        <dbReference type="ChEBI" id="CHEBI:58702"/>
        <dbReference type="ChEBI" id="CHEBI:456215"/>
        <dbReference type="EC" id="2.7.9.2"/>
    </reaction>
</comment>
<evidence type="ECO:0000259" key="15">
    <source>
        <dbReference type="Pfam" id="PF01326"/>
    </source>
</evidence>
<dbReference type="PANTHER" id="PTHR43030">
    <property type="entry name" value="PHOSPHOENOLPYRUVATE SYNTHASE"/>
    <property type="match status" value="1"/>
</dbReference>